<evidence type="ECO:0000313" key="7">
    <source>
        <dbReference type="Proteomes" id="UP000623419"/>
    </source>
</evidence>
<dbReference type="InterPro" id="IPR027417">
    <property type="entry name" value="P-loop_NTPase"/>
</dbReference>
<dbReference type="EMBL" id="BMKC01000001">
    <property type="protein sequence ID" value="GGA78045.1"/>
    <property type="molecule type" value="Genomic_DNA"/>
</dbReference>
<keyword evidence="7" id="KW-1185">Reference proteome</keyword>
<dbReference type="Proteomes" id="UP000623419">
    <property type="component" value="Unassembled WGS sequence"/>
</dbReference>
<evidence type="ECO:0000259" key="5">
    <source>
        <dbReference type="PROSITE" id="PS50893"/>
    </source>
</evidence>
<dbReference type="Pfam" id="PF00005">
    <property type="entry name" value="ABC_tran"/>
    <property type="match status" value="1"/>
</dbReference>
<evidence type="ECO:0000256" key="1">
    <source>
        <dbReference type="ARBA" id="ARBA00005417"/>
    </source>
</evidence>
<dbReference type="InterPro" id="IPR003439">
    <property type="entry name" value="ABC_transporter-like_ATP-bd"/>
</dbReference>
<evidence type="ECO:0000256" key="3">
    <source>
        <dbReference type="ARBA" id="ARBA00022741"/>
    </source>
</evidence>
<dbReference type="PANTHER" id="PTHR43335:SF4">
    <property type="entry name" value="ABC TRANSPORTER, ATP-BINDING PROTEIN"/>
    <property type="match status" value="1"/>
</dbReference>
<proteinExistence type="inferred from homology"/>
<dbReference type="PANTHER" id="PTHR43335">
    <property type="entry name" value="ABC TRANSPORTER, ATP-BINDING PROTEIN"/>
    <property type="match status" value="1"/>
</dbReference>
<keyword evidence="3" id="KW-0547">Nucleotide-binding</keyword>
<comment type="similarity">
    <text evidence="1">Belongs to the ABC transporter superfamily.</text>
</comment>
<evidence type="ECO:0000313" key="6">
    <source>
        <dbReference type="EMBL" id="GGA78045.1"/>
    </source>
</evidence>
<dbReference type="SMART" id="SM00382">
    <property type="entry name" value="AAA"/>
    <property type="match status" value="1"/>
</dbReference>
<evidence type="ECO:0000256" key="2">
    <source>
        <dbReference type="ARBA" id="ARBA00022448"/>
    </source>
</evidence>
<dbReference type="InterPro" id="IPR017871">
    <property type="entry name" value="ABC_transporter-like_CS"/>
</dbReference>
<keyword evidence="4 6" id="KW-0067">ATP-binding</keyword>
<keyword evidence="2" id="KW-0813">Transport</keyword>
<dbReference type="RefSeq" id="WP_188662786.1">
    <property type="nucleotide sequence ID" value="NZ_BMKC01000001.1"/>
</dbReference>
<accession>A0ABQ1HJD1</accession>
<dbReference type="SUPFAM" id="SSF52540">
    <property type="entry name" value="P-loop containing nucleoside triphosphate hydrolases"/>
    <property type="match status" value="1"/>
</dbReference>
<protein>
    <submittedName>
        <fullName evidence="6">ABC transporter ATP-binding protein</fullName>
    </submittedName>
</protein>
<evidence type="ECO:0000256" key="4">
    <source>
        <dbReference type="ARBA" id="ARBA00022840"/>
    </source>
</evidence>
<sequence length="305" mass="33114">MEPALHTHQLSRRFRGGQGVHELDLCVPAGAIYGFLGPNGAGKTTTIRLLLGLLRPDAGEVHLLGDRLLPGRQSALARVGALVEHPSLYLHLDGRANLEVTRRLLGLPASRVQEVLERVGLAADAHRRVREYSLGMRQRLGIGLALLGRPKLLLLDEPGNGLDPAGTQDLRRFLRDLVAQEGLTLFLSSHLLGEIEQLASHVGVLDRGRLRFQGTLAELRERARPALVLRCDAPAKAMHVLVEAGEDPALAEGHSLRLTPRLPAAEINRRLVAHGIGVRHLALEPVTLESLFFELTAPAAREVAA</sequence>
<comment type="caution">
    <text evidence="6">The sequence shown here is derived from an EMBL/GenBank/DDBJ whole genome shotgun (WGS) entry which is preliminary data.</text>
</comment>
<dbReference type="PROSITE" id="PS50893">
    <property type="entry name" value="ABC_TRANSPORTER_2"/>
    <property type="match status" value="1"/>
</dbReference>
<feature type="domain" description="ABC transporter" evidence="5">
    <location>
        <begin position="5"/>
        <end position="232"/>
    </location>
</feature>
<dbReference type="GO" id="GO:0005524">
    <property type="term" value="F:ATP binding"/>
    <property type="evidence" value="ECO:0007669"/>
    <property type="project" value="UniProtKB-KW"/>
</dbReference>
<name>A0ABQ1HJD1_9GAMM</name>
<dbReference type="InterPro" id="IPR003593">
    <property type="entry name" value="AAA+_ATPase"/>
</dbReference>
<organism evidence="6 7">
    <name type="scientific">Arenimonas soli</name>
    <dbReference type="NCBI Taxonomy" id="2269504"/>
    <lineage>
        <taxon>Bacteria</taxon>
        <taxon>Pseudomonadati</taxon>
        <taxon>Pseudomonadota</taxon>
        <taxon>Gammaproteobacteria</taxon>
        <taxon>Lysobacterales</taxon>
        <taxon>Lysobacteraceae</taxon>
        <taxon>Arenimonas</taxon>
    </lineage>
</organism>
<dbReference type="PROSITE" id="PS00211">
    <property type="entry name" value="ABC_TRANSPORTER_1"/>
    <property type="match status" value="1"/>
</dbReference>
<reference evidence="7" key="1">
    <citation type="journal article" date="2019" name="Int. J. Syst. Evol. Microbiol.">
        <title>The Global Catalogue of Microorganisms (GCM) 10K type strain sequencing project: providing services to taxonomists for standard genome sequencing and annotation.</title>
        <authorList>
            <consortium name="The Broad Institute Genomics Platform"/>
            <consortium name="The Broad Institute Genome Sequencing Center for Infectious Disease"/>
            <person name="Wu L."/>
            <person name="Ma J."/>
        </authorList>
    </citation>
    <scope>NUCLEOTIDE SEQUENCE [LARGE SCALE GENOMIC DNA]</scope>
    <source>
        <strain evidence="7">CGMCC 1.15905</strain>
    </source>
</reference>
<gene>
    <name evidence="6" type="ORF">GCM10011521_15520</name>
</gene>
<dbReference type="Gene3D" id="3.40.50.300">
    <property type="entry name" value="P-loop containing nucleotide triphosphate hydrolases"/>
    <property type="match status" value="1"/>
</dbReference>